<organism evidence="4">
    <name type="scientific">Streptomyces auratus AGR0001</name>
    <dbReference type="NCBI Taxonomy" id="1160718"/>
    <lineage>
        <taxon>Bacteria</taxon>
        <taxon>Bacillati</taxon>
        <taxon>Actinomycetota</taxon>
        <taxon>Actinomycetes</taxon>
        <taxon>Kitasatosporales</taxon>
        <taxon>Streptomycetaceae</taxon>
        <taxon>Streptomyces</taxon>
    </lineage>
</organism>
<dbReference type="Gene3D" id="3.30.300.30">
    <property type="match status" value="1"/>
</dbReference>
<reference evidence="4" key="1">
    <citation type="journal article" date="2012" name="J. Bacteriol.">
        <title>Genome Sequence of Streptomyces auratus Strain AGR0001, a Phoslactomycin-Producing Actinomycete.</title>
        <authorList>
            <person name="Han X."/>
            <person name="Li M."/>
            <person name="Ding Z."/>
            <person name="Zhao J."/>
            <person name="Ji K."/>
            <person name="Wen M."/>
            <person name="Lu T."/>
        </authorList>
    </citation>
    <scope>NUCLEOTIDE SEQUENCE [LARGE SCALE GENOMIC DNA]</scope>
    <source>
        <strain evidence="4">AGR0001</strain>
    </source>
</reference>
<keyword evidence="2 4" id="KW-0436">Ligase</keyword>
<evidence type="ECO:0000256" key="1">
    <source>
        <dbReference type="ARBA" id="ARBA00006432"/>
    </source>
</evidence>
<dbReference type="PATRIC" id="fig|1160718.3.peg.2246"/>
<evidence type="ECO:0000256" key="2">
    <source>
        <dbReference type="ARBA" id="ARBA00022598"/>
    </source>
</evidence>
<dbReference type="FunFam" id="3.30.300.30:FF:000007">
    <property type="entry name" value="4-coumarate--CoA ligase 2"/>
    <property type="match status" value="1"/>
</dbReference>
<feature type="domain" description="AMP-binding enzyme C-terminal" evidence="3">
    <location>
        <begin position="17"/>
        <end position="91"/>
    </location>
</feature>
<dbReference type="SUPFAM" id="SSF56801">
    <property type="entry name" value="Acetyl-CoA synthetase-like"/>
    <property type="match status" value="1"/>
</dbReference>
<dbReference type="InterPro" id="IPR045851">
    <property type="entry name" value="AMP-bd_C_sf"/>
</dbReference>
<protein>
    <submittedName>
        <fullName evidence="4">4-coumarate:CoA ligase</fullName>
    </submittedName>
</protein>
<dbReference type="InterPro" id="IPR025110">
    <property type="entry name" value="AMP-bd_C"/>
</dbReference>
<dbReference type="PANTHER" id="PTHR24096:SF149">
    <property type="entry name" value="AMP-BINDING DOMAIN-CONTAINING PROTEIN-RELATED"/>
    <property type="match status" value="1"/>
</dbReference>
<dbReference type="HOGENOM" id="CLU_000022_17_6_11"/>
<evidence type="ECO:0000313" key="4">
    <source>
        <dbReference type="EMBL" id="EJJ06901.1"/>
    </source>
</evidence>
<dbReference type="AlphaFoldDB" id="J1ZYK7"/>
<dbReference type="STRING" id="1160718.SU9_11118"/>
<dbReference type="PANTHER" id="PTHR24096">
    <property type="entry name" value="LONG-CHAIN-FATTY-ACID--COA LIGASE"/>
    <property type="match status" value="1"/>
</dbReference>
<evidence type="ECO:0000259" key="3">
    <source>
        <dbReference type="Pfam" id="PF13193"/>
    </source>
</evidence>
<comment type="similarity">
    <text evidence="1">Belongs to the ATP-dependent AMP-binding enzyme family.</text>
</comment>
<accession>J1ZYK7</accession>
<gene>
    <name evidence="4" type="ORF">SU9_11118</name>
</gene>
<dbReference type="Pfam" id="PF13193">
    <property type="entry name" value="AMP-binding_C"/>
    <property type="match status" value="1"/>
</dbReference>
<dbReference type="EMBL" id="AJGV01000074">
    <property type="protein sequence ID" value="EJJ06901.1"/>
    <property type="molecule type" value="Genomic_DNA"/>
</dbReference>
<dbReference type="GO" id="GO:0016405">
    <property type="term" value="F:CoA-ligase activity"/>
    <property type="evidence" value="ECO:0007669"/>
    <property type="project" value="TreeGrafter"/>
</dbReference>
<proteinExistence type="inferred from homology"/>
<dbReference type="eggNOG" id="COG0318">
    <property type="taxonomic scope" value="Bacteria"/>
</dbReference>
<comment type="caution">
    <text evidence="4">The sequence shown here is derived from an EMBL/GenBank/DDBJ whole genome shotgun (WGS) entry which is preliminary data.</text>
</comment>
<sequence>MAGRTPTNIRGIVPADLEALLLGHHAIADAAVIGVPDPDGNEVPKAFVVRQRGAHLTEDEVIAYVASQVAPYKKVRRVEFLDSVPRAATGKILRRELRARERSSTPR</sequence>
<name>J1ZYK7_9ACTN</name>